<dbReference type="Proteomes" id="UP000032233">
    <property type="component" value="Unassembled WGS sequence"/>
</dbReference>
<organism evidence="5 6">
    <name type="scientific">Dethiosulfatarculus sandiegensis</name>
    <dbReference type="NCBI Taxonomy" id="1429043"/>
    <lineage>
        <taxon>Bacteria</taxon>
        <taxon>Pseudomonadati</taxon>
        <taxon>Thermodesulfobacteriota</taxon>
        <taxon>Desulfarculia</taxon>
        <taxon>Desulfarculales</taxon>
        <taxon>Desulfarculaceae</taxon>
        <taxon>Dethiosulfatarculus</taxon>
    </lineage>
</organism>
<dbReference type="InterPro" id="IPR001876">
    <property type="entry name" value="Znf_RanBP2"/>
</dbReference>
<dbReference type="InterPro" id="IPR026870">
    <property type="entry name" value="Zinc_ribbon_dom"/>
</dbReference>
<dbReference type="PATRIC" id="fig|1429043.3.peg.650"/>
<dbReference type="InterPro" id="IPR025874">
    <property type="entry name" value="DZR"/>
</dbReference>
<dbReference type="InterPro" id="IPR036013">
    <property type="entry name" value="Band_7/SPFH_dom_sf"/>
</dbReference>
<dbReference type="PANTHER" id="PTHR37826">
    <property type="entry name" value="FLOTILLIN BAND_7_5 DOMAIN PROTEIN"/>
    <property type="match status" value="1"/>
</dbReference>
<evidence type="ECO:0000313" key="6">
    <source>
        <dbReference type="Proteomes" id="UP000032233"/>
    </source>
</evidence>
<dbReference type="InterPro" id="IPR033880">
    <property type="entry name" value="SPFH_YdjI"/>
</dbReference>
<name>A0A0D2HZF1_9BACT</name>
<dbReference type="AlphaFoldDB" id="A0A0D2HZF1"/>
<reference evidence="5 6" key="1">
    <citation type="submission" date="2013-11" db="EMBL/GenBank/DDBJ databases">
        <title>Metagenomic analysis of a methanogenic consortium involved in long chain n-alkane degradation.</title>
        <authorList>
            <person name="Davidova I.A."/>
            <person name="Callaghan A.V."/>
            <person name="Wawrik B."/>
            <person name="Pruitt S."/>
            <person name="Marks C."/>
            <person name="Duncan K.E."/>
            <person name="Suflita J.M."/>
        </authorList>
    </citation>
    <scope>NUCLEOTIDE SEQUENCE [LARGE SCALE GENOMIC DNA]</scope>
    <source>
        <strain evidence="5 6">SPR</strain>
    </source>
</reference>
<evidence type="ECO:0000256" key="3">
    <source>
        <dbReference type="ARBA" id="ARBA00022833"/>
    </source>
</evidence>
<feature type="domain" description="RanBP2-type" evidence="4">
    <location>
        <begin position="364"/>
        <end position="385"/>
    </location>
</feature>
<dbReference type="CDD" id="cd03408">
    <property type="entry name" value="SPFH_like_u1"/>
    <property type="match status" value="1"/>
</dbReference>
<dbReference type="GO" id="GO:0008270">
    <property type="term" value="F:zinc ion binding"/>
    <property type="evidence" value="ECO:0007669"/>
    <property type="project" value="UniProtKB-KW"/>
</dbReference>
<dbReference type="OrthoDB" id="9764015at2"/>
<evidence type="ECO:0000256" key="2">
    <source>
        <dbReference type="ARBA" id="ARBA00022771"/>
    </source>
</evidence>
<dbReference type="SUPFAM" id="SSF117892">
    <property type="entry name" value="Band 7/SPFH domain"/>
    <property type="match status" value="1"/>
</dbReference>
<feature type="domain" description="RanBP2-type" evidence="4">
    <location>
        <begin position="337"/>
        <end position="361"/>
    </location>
</feature>
<dbReference type="SMART" id="SM00547">
    <property type="entry name" value="ZnF_RBZ"/>
    <property type="match status" value="3"/>
</dbReference>
<dbReference type="Pfam" id="PF13421">
    <property type="entry name" value="Band_7_1"/>
    <property type="match status" value="1"/>
</dbReference>
<protein>
    <submittedName>
        <fullName evidence="5">Antifreeze protein type I</fullName>
    </submittedName>
</protein>
<proteinExistence type="predicted"/>
<dbReference type="STRING" id="1429043.X474_03110"/>
<dbReference type="Pfam" id="PF12773">
    <property type="entry name" value="DZR"/>
    <property type="match status" value="2"/>
</dbReference>
<sequence length="436" mass="47625">MAIIDRVKWEGTENVFAWRYPSDQLSTWTQLIVMESQEAFLAKEGRFEGPFGAGRHVLDTKNIPILVELLSLPFGQKTPFTAEVWFVNKMMNLDVKWGTPNPIQIQDPKYKVMIPVRAFGQFGVQVGHSKKFLTKLVGTLRDFSKNKLREYLRGIIITAAKDTIAEELVSHQTSVLEVAAKLEEISESLAVNIRRKIETFGLNLINFQVNSINVPEEDPAVSRLKEALAKKAEMDIMGYSYQEKRSFDTMEKAASNQGSSPSNFMGAGMGMGMGMTMGGAMGGAMGQMSTNLQFNSNLKCPECGLQNQPNARFCFGCGYSFHESAEPKASPPEKVAPKITCNKCGAELSPKSKFCPACGDPVHPCPHCGADNDPQAATCATCGKPLPLPCLKCGELLAQASKFCPHCGASQILSCANCGHELKPMAKFCPECGTKI</sequence>
<keyword evidence="2" id="KW-0863">Zinc-finger</keyword>
<keyword evidence="3" id="KW-0862">Zinc</keyword>
<dbReference type="EMBL" id="AZAC01000002">
    <property type="protein sequence ID" value="KIX15643.1"/>
    <property type="molecule type" value="Genomic_DNA"/>
</dbReference>
<dbReference type="InParanoid" id="A0A0D2HZF1"/>
<gene>
    <name evidence="5" type="ORF">X474_03110</name>
</gene>
<evidence type="ECO:0000313" key="5">
    <source>
        <dbReference type="EMBL" id="KIX15643.1"/>
    </source>
</evidence>
<evidence type="ECO:0000259" key="4">
    <source>
        <dbReference type="SMART" id="SM00547"/>
    </source>
</evidence>
<evidence type="ECO:0000256" key="1">
    <source>
        <dbReference type="ARBA" id="ARBA00022723"/>
    </source>
</evidence>
<comment type="caution">
    <text evidence="5">The sequence shown here is derived from an EMBL/GenBank/DDBJ whole genome shotgun (WGS) entry which is preliminary data.</text>
</comment>
<dbReference type="PANTHER" id="PTHR37826:SF2">
    <property type="entry name" value="ZINC-RIBBON DOMAIN-CONTAINING PROTEIN"/>
    <property type="match status" value="1"/>
</dbReference>
<dbReference type="RefSeq" id="WP_044346585.1">
    <property type="nucleotide sequence ID" value="NZ_AZAC01000002.1"/>
</dbReference>
<keyword evidence="1" id="KW-0479">Metal-binding</keyword>
<accession>A0A0D2HZF1</accession>
<feature type="domain" description="RanBP2-type" evidence="4">
    <location>
        <begin position="296"/>
        <end position="320"/>
    </location>
</feature>
<dbReference type="Pfam" id="PF13240">
    <property type="entry name" value="Zn_Ribbon_1"/>
    <property type="match status" value="1"/>
</dbReference>
<keyword evidence="6" id="KW-1185">Reference proteome</keyword>